<proteinExistence type="predicted"/>
<accession>A0A2W5THC1</accession>
<comment type="caution">
    <text evidence="2">The sequence shown here is derived from an EMBL/GenBank/DDBJ whole genome shotgun (WGS) entry which is preliminary data.</text>
</comment>
<gene>
    <name evidence="2" type="ORF">DI533_20640</name>
</gene>
<evidence type="ECO:0000313" key="2">
    <source>
        <dbReference type="EMBL" id="PZQ95067.1"/>
    </source>
</evidence>
<organism evidence="2 3">
    <name type="scientific">Cereibacter sphaeroides</name>
    <name type="common">Rhodobacter sphaeroides</name>
    <dbReference type="NCBI Taxonomy" id="1063"/>
    <lineage>
        <taxon>Bacteria</taxon>
        <taxon>Pseudomonadati</taxon>
        <taxon>Pseudomonadota</taxon>
        <taxon>Alphaproteobacteria</taxon>
        <taxon>Rhodobacterales</taxon>
        <taxon>Paracoccaceae</taxon>
        <taxon>Cereibacter</taxon>
    </lineage>
</organism>
<evidence type="ECO:0000256" key="1">
    <source>
        <dbReference type="SAM" id="MobiDB-lite"/>
    </source>
</evidence>
<dbReference type="SUPFAM" id="SSF52402">
    <property type="entry name" value="Adenine nucleotide alpha hydrolases-like"/>
    <property type="match status" value="1"/>
</dbReference>
<reference evidence="2 3" key="1">
    <citation type="submission" date="2017-08" db="EMBL/GenBank/DDBJ databases">
        <title>Infants hospitalized years apart are colonized by the same room-sourced microbial strains.</title>
        <authorList>
            <person name="Brooks B."/>
            <person name="Olm M.R."/>
            <person name="Firek B.A."/>
            <person name="Baker R."/>
            <person name="Thomas B.C."/>
            <person name="Morowitz M.J."/>
            <person name="Banfield J.F."/>
        </authorList>
    </citation>
    <scope>NUCLEOTIDE SEQUENCE [LARGE SCALE GENOMIC DNA]</scope>
    <source>
        <strain evidence="2">S2_003_000_R2_11</strain>
    </source>
</reference>
<evidence type="ECO:0000313" key="3">
    <source>
        <dbReference type="Proteomes" id="UP000248975"/>
    </source>
</evidence>
<dbReference type="EMBL" id="QFQS01000010">
    <property type="protein sequence ID" value="PZQ95067.1"/>
    <property type="molecule type" value="Genomic_DNA"/>
</dbReference>
<sequence length="275" mass="32104">MAYRILNDPELVEQYEIMILFANTGAEDEATLEFVHQCDLQLGFNTIWLEAVVDQQKGKRTGYKVVTFETASRLSEPFREVCEKYGLPNTNYLHCTRELKEIPIHGYIWDQGWVKGEYLTAIGMRADEPKRTTEKKPDRQTRQQKVYPLAHWWPTTKEDVLEFWEFMPFDLEIPEHRGNCLYCHKKSNAKLRRVWQETPWVFNTPHIMEECFGNVGGNVVPGPRKMYRGYRSTRDLITLFELTGPTDEPVRQSPSGSCTEECSPFSGESDYDEDL</sequence>
<protein>
    <submittedName>
        <fullName evidence="2">Uncharacterized protein</fullName>
    </submittedName>
</protein>
<name>A0A2W5THC1_CERSP</name>
<dbReference type="AlphaFoldDB" id="A0A2W5THC1"/>
<dbReference type="InterPro" id="IPR014729">
    <property type="entry name" value="Rossmann-like_a/b/a_fold"/>
</dbReference>
<feature type="region of interest" description="Disordered" evidence="1">
    <location>
        <begin position="244"/>
        <end position="275"/>
    </location>
</feature>
<dbReference type="Gene3D" id="3.40.50.620">
    <property type="entry name" value="HUPs"/>
    <property type="match status" value="1"/>
</dbReference>
<dbReference type="Proteomes" id="UP000248975">
    <property type="component" value="Unassembled WGS sequence"/>
</dbReference>